<sequence>MAHQLGHEDHAHRLGRQLAAPAHEIGTEDVAKHVRPERLAAIRGADPGRRADFVHDGVRCLGERGAVVAVAHQRFG</sequence>
<keyword evidence="2" id="KW-1185">Reference proteome</keyword>
<gene>
    <name evidence="1" type="ORF">NOSIN_18775</name>
</gene>
<evidence type="ECO:0000313" key="2">
    <source>
        <dbReference type="Proteomes" id="UP000189004"/>
    </source>
</evidence>
<dbReference type="AlphaFoldDB" id="A0A1V3C4F7"/>
<organism evidence="1 2">
    <name type="scientific">Nocardiopsis sinuspersici</name>
    <dbReference type="NCBI Taxonomy" id="501010"/>
    <lineage>
        <taxon>Bacteria</taxon>
        <taxon>Bacillati</taxon>
        <taxon>Actinomycetota</taxon>
        <taxon>Actinomycetes</taxon>
        <taxon>Streptosporangiales</taxon>
        <taxon>Nocardiopsidaceae</taxon>
        <taxon>Nocardiopsis</taxon>
    </lineage>
</organism>
<proteinExistence type="predicted"/>
<dbReference type="EMBL" id="MCOK01000001">
    <property type="protein sequence ID" value="OOC55615.1"/>
    <property type="molecule type" value="Genomic_DNA"/>
</dbReference>
<evidence type="ECO:0000313" key="1">
    <source>
        <dbReference type="EMBL" id="OOC55615.1"/>
    </source>
</evidence>
<comment type="caution">
    <text evidence="1">The sequence shown here is derived from an EMBL/GenBank/DDBJ whole genome shotgun (WGS) entry which is preliminary data.</text>
</comment>
<dbReference type="Proteomes" id="UP000189004">
    <property type="component" value="Unassembled WGS sequence"/>
</dbReference>
<protein>
    <submittedName>
        <fullName evidence="1">Uncharacterized protein</fullName>
    </submittedName>
</protein>
<reference evidence="2" key="1">
    <citation type="submission" date="2016-08" db="EMBL/GenBank/DDBJ databases">
        <authorList>
            <person name="Tokovenko B."/>
            <person name="Kalinowski J."/>
        </authorList>
    </citation>
    <scope>NUCLEOTIDE SEQUENCE [LARGE SCALE GENOMIC DNA]</scope>
    <source>
        <strain evidence="2">UTMC102</strain>
    </source>
</reference>
<name>A0A1V3C4F7_9ACTN</name>
<accession>A0A1V3C4F7</accession>